<organism evidence="2 3">
    <name type="scientific">Stutzerimonas stutzeri</name>
    <name type="common">Pseudomonas stutzeri</name>
    <dbReference type="NCBI Taxonomy" id="316"/>
    <lineage>
        <taxon>Bacteria</taxon>
        <taxon>Pseudomonadati</taxon>
        <taxon>Pseudomonadota</taxon>
        <taxon>Gammaproteobacteria</taxon>
        <taxon>Pseudomonadales</taxon>
        <taxon>Pseudomonadaceae</taxon>
        <taxon>Stutzerimonas</taxon>
    </lineage>
</organism>
<proteinExistence type="predicted"/>
<dbReference type="Pfam" id="PF05170">
    <property type="entry name" value="AsmA"/>
    <property type="match status" value="1"/>
</dbReference>
<dbReference type="PANTHER" id="PTHR30441:SF9">
    <property type="entry name" value="ASMA FAMILY PROTEIN YHJG"/>
    <property type="match status" value="1"/>
</dbReference>
<name>A0A2N8T357_STUST</name>
<dbReference type="GO" id="GO:0005886">
    <property type="term" value="C:plasma membrane"/>
    <property type="evidence" value="ECO:0007669"/>
    <property type="project" value="TreeGrafter"/>
</dbReference>
<comment type="caution">
    <text evidence="2">The sequence shown here is derived from an EMBL/GenBank/DDBJ whole genome shotgun (WGS) entry which is preliminary data.</text>
</comment>
<dbReference type="EMBL" id="POUT01000007">
    <property type="protein sequence ID" value="PNG09163.1"/>
    <property type="molecule type" value="Genomic_DNA"/>
</dbReference>
<evidence type="ECO:0000313" key="2">
    <source>
        <dbReference type="EMBL" id="PNG09163.1"/>
    </source>
</evidence>
<evidence type="ECO:0000259" key="1">
    <source>
        <dbReference type="Pfam" id="PF05170"/>
    </source>
</evidence>
<dbReference type="InterPro" id="IPR052894">
    <property type="entry name" value="AsmA-related"/>
</dbReference>
<feature type="domain" description="AsmA" evidence="1">
    <location>
        <begin position="1"/>
        <end position="581"/>
    </location>
</feature>
<dbReference type="GO" id="GO:0090313">
    <property type="term" value="P:regulation of protein targeting to membrane"/>
    <property type="evidence" value="ECO:0007669"/>
    <property type="project" value="TreeGrafter"/>
</dbReference>
<accession>A0A2N8T357</accession>
<dbReference type="RefSeq" id="WP_102894833.1">
    <property type="nucleotide sequence ID" value="NZ_JAMOHU010000003.1"/>
</dbReference>
<dbReference type="InterPro" id="IPR007844">
    <property type="entry name" value="AsmA"/>
</dbReference>
<gene>
    <name evidence="2" type="ORF">CXK94_14200</name>
</gene>
<dbReference type="Proteomes" id="UP000236023">
    <property type="component" value="Unassembled WGS sequence"/>
</dbReference>
<dbReference type="AlphaFoldDB" id="A0A2N8T357"/>
<protein>
    <submittedName>
        <fullName evidence="2">AsmA family protein</fullName>
    </submittedName>
</protein>
<reference evidence="2 3" key="1">
    <citation type="submission" date="2018-01" db="EMBL/GenBank/DDBJ databases">
        <title>Denitrification phenotypes of diverse strains of Pseudomonas stutzeri.</title>
        <authorList>
            <person name="Milligan D.A."/>
            <person name="Bergaust L."/>
            <person name="Bakken L.R."/>
            <person name="Frostegard A."/>
        </authorList>
    </citation>
    <scope>NUCLEOTIDE SEQUENCE [LARGE SCALE GENOMIC DNA]</scope>
    <source>
        <strain evidence="2 3">24a75</strain>
    </source>
</reference>
<dbReference type="PANTHER" id="PTHR30441">
    <property type="entry name" value="DUF748 DOMAIN-CONTAINING PROTEIN"/>
    <property type="match status" value="1"/>
</dbReference>
<sequence>MSRTRGLLLGLLGGVAVLAVALVVLLATFDWNLLRPTLNERVSDTLGRPFAIQGELDLRWQRDRERPGWRTWLPQPTLIAEDITLGNAEWGQAPYFIHLDSVAAELRPLALLGKRVSIPAITLGGPSAHLERLADGRANWTFEKLAASDEAADEKPSAWVLDIGTIGFDQGSVSLDDPLSRAQLQLNVTPLGEPVPYSQILGAAQGEGSGEGQAQGAATQDYAFAWNAKGRYAGQPLAGEGRVGGLLALQDATLPFPLQVDLRAGKTRVTVEGTLTDPRNLGALDLRLRLSGDSLGNLYPLIGVTLPDTGAYATDGRLRADLQDPDGAAFHYQGFNGRIGGSDIHGDLSYVAGEPRPRLSGELTSNQLRFADLAPLIGADSEQSRQARGASRKQPAAKALPVEAFRTDRWRDMDADVRFVGKRIVHDEALPIQGLNAHVLLDDGVLRLQPLSFGVAGGRLETDVRLDGQRTPLAGRMRLEARSLKLRQLFPTVEAMQKSLGELNGTADIQGTGNSVAALLGSANGELRLLMNDGTVSRGLMELAGLNVGNYLVGRLFGDEEVQINCAVVDLGMKDGLAAPRLFVLDTENAVINVTGQVDFKSENIDLDVVPRSKGIRIISLRSPLYVRGTLKNPRPGVHAGPLALRSVGLIVLGSTVGPVAGLLALVAPSGGQADQCGPLLEQVRKLPAR</sequence>
<evidence type="ECO:0000313" key="3">
    <source>
        <dbReference type="Proteomes" id="UP000236023"/>
    </source>
</evidence>